<reference evidence="1 2" key="1">
    <citation type="journal article" date="2012" name="J. Bacteriol.">
        <title>Draft Genome Sequence of Novosphingobium nitrogenifigens Y88T.</title>
        <authorList>
            <person name="Strabala T.J."/>
            <person name="Macdonald L."/>
            <person name="Liu V."/>
            <person name="Smit A.M."/>
        </authorList>
    </citation>
    <scope>NUCLEOTIDE SEQUENCE [LARGE SCALE GENOMIC DNA]</scope>
    <source>
        <strain evidence="1 2">DSM 19370</strain>
    </source>
</reference>
<dbReference type="AlphaFoldDB" id="F1Z6E5"/>
<dbReference type="EMBL" id="AEWJ01000024">
    <property type="protein sequence ID" value="EGD59926.1"/>
    <property type="molecule type" value="Genomic_DNA"/>
</dbReference>
<organism evidence="1 2">
    <name type="scientific">Novosphingobium nitrogenifigens DSM 19370</name>
    <dbReference type="NCBI Taxonomy" id="983920"/>
    <lineage>
        <taxon>Bacteria</taxon>
        <taxon>Pseudomonadati</taxon>
        <taxon>Pseudomonadota</taxon>
        <taxon>Alphaproteobacteria</taxon>
        <taxon>Sphingomonadales</taxon>
        <taxon>Sphingomonadaceae</taxon>
        <taxon>Novosphingobium</taxon>
    </lineage>
</organism>
<evidence type="ECO:0000313" key="1">
    <source>
        <dbReference type="EMBL" id="EGD59926.1"/>
    </source>
</evidence>
<dbReference type="Proteomes" id="UP000004728">
    <property type="component" value="Unassembled WGS sequence"/>
</dbReference>
<protein>
    <submittedName>
        <fullName evidence="1">Uncharacterized protein</fullName>
    </submittedName>
</protein>
<comment type="caution">
    <text evidence="1">The sequence shown here is derived from an EMBL/GenBank/DDBJ whole genome shotgun (WGS) entry which is preliminary data.</text>
</comment>
<evidence type="ECO:0000313" key="2">
    <source>
        <dbReference type="Proteomes" id="UP000004728"/>
    </source>
</evidence>
<dbReference type="STRING" id="983920.Y88_2366"/>
<proteinExistence type="predicted"/>
<dbReference type="HOGENOM" id="CLU_2992236_0_0_5"/>
<gene>
    <name evidence="1" type="ORF">Y88_2366</name>
</gene>
<name>F1Z6E5_9SPHN</name>
<sequence length="57" mass="6599">MPPCRRLFPFGGWRLRSGGRGDGGRGSVQFRAFRHCRCGLPWLSWRKGRAFRAFRAC</sequence>
<dbReference type="InParanoid" id="F1Z6E5"/>
<accession>F1Z6E5</accession>
<keyword evidence="2" id="KW-1185">Reference proteome</keyword>